<comment type="caution">
    <text evidence="3">The sequence shown here is derived from an EMBL/GenBank/DDBJ whole genome shotgun (WGS) entry which is preliminary data.</text>
</comment>
<keyword evidence="1" id="KW-0812">Transmembrane</keyword>
<feature type="transmembrane region" description="Helical" evidence="1">
    <location>
        <begin position="137"/>
        <end position="159"/>
    </location>
</feature>
<feature type="signal peptide" evidence="2">
    <location>
        <begin position="1"/>
        <end position="26"/>
    </location>
</feature>
<dbReference type="PROSITE" id="PS51257">
    <property type="entry name" value="PROKAR_LIPOPROTEIN"/>
    <property type="match status" value="1"/>
</dbReference>
<evidence type="ECO:0008006" key="5">
    <source>
        <dbReference type="Google" id="ProtNLM"/>
    </source>
</evidence>
<proteinExistence type="predicted"/>
<accession>A0ABQ2FQP6</accession>
<evidence type="ECO:0000256" key="2">
    <source>
        <dbReference type="SAM" id="SignalP"/>
    </source>
</evidence>
<dbReference type="EMBL" id="BMPE01000025">
    <property type="protein sequence ID" value="GGL17603.1"/>
    <property type="molecule type" value="Genomic_DNA"/>
</dbReference>
<feature type="chain" id="PRO_5045126526" description="Lipoprotein" evidence="2">
    <location>
        <begin position="27"/>
        <end position="259"/>
    </location>
</feature>
<keyword evidence="1" id="KW-0472">Membrane</keyword>
<evidence type="ECO:0000313" key="3">
    <source>
        <dbReference type="EMBL" id="GGL17603.1"/>
    </source>
</evidence>
<protein>
    <recommendedName>
        <fullName evidence="5">Lipoprotein</fullName>
    </recommendedName>
</protein>
<dbReference type="Proteomes" id="UP000604341">
    <property type="component" value="Unassembled WGS sequence"/>
</dbReference>
<keyword evidence="2" id="KW-0732">Signal</keyword>
<name>A0ABQ2FQP6_9DEIO</name>
<keyword evidence="1" id="KW-1133">Transmembrane helix</keyword>
<evidence type="ECO:0000256" key="1">
    <source>
        <dbReference type="SAM" id="Phobius"/>
    </source>
</evidence>
<organism evidence="3 4">
    <name type="scientific">Deinococcus radiotolerans</name>
    <dbReference type="NCBI Taxonomy" id="1309407"/>
    <lineage>
        <taxon>Bacteria</taxon>
        <taxon>Thermotogati</taxon>
        <taxon>Deinococcota</taxon>
        <taxon>Deinococci</taxon>
        <taxon>Deinococcales</taxon>
        <taxon>Deinococcaceae</taxon>
        <taxon>Deinococcus</taxon>
    </lineage>
</organism>
<sequence length="259" mass="27658">MTHPVLRPTASLLLSSALILTSCNVAGPQAPATTPAPDRTQSSGDLRLTAQYLDDEFETLVLRSAADAKMGFLNNTSFNELRNYCASSVAASDDCRRRYERDILTALSNANRSLFDGFGECLTYNSRRVLALERKRIFLAKTVGGVVLMASSGTVTYVIGRYGFNSTSGWIPTAGALGAPLMFFGIIQPLLNRLLDHKNEQLGAAGQVMDVVQAANAANAIINANALNDAASRGSSFLYNTAQDCINDVEAAVVDPGEI</sequence>
<evidence type="ECO:0000313" key="4">
    <source>
        <dbReference type="Proteomes" id="UP000604341"/>
    </source>
</evidence>
<gene>
    <name evidence="3" type="ORF">GCM10010844_40540</name>
</gene>
<keyword evidence="4" id="KW-1185">Reference proteome</keyword>
<feature type="transmembrane region" description="Helical" evidence="1">
    <location>
        <begin position="171"/>
        <end position="191"/>
    </location>
</feature>
<reference evidence="4" key="1">
    <citation type="journal article" date="2019" name="Int. J. Syst. Evol. Microbiol.">
        <title>The Global Catalogue of Microorganisms (GCM) 10K type strain sequencing project: providing services to taxonomists for standard genome sequencing and annotation.</title>
        <authorList>
            <consortium name="The Broad Institute Genomics Platform"/>
            <consortium name="The Broad Institute Genome Sequencing Center for Infectious Disease"/>
            <person name="Wu L."/>
            <person name="Ma J."/>
        </authorList>
    </citation>
    <scope>NUCLEOTIDE SEQUENCE [LARGE SCALE GENOMIC DNA]</scope>
    <source>
        <strain evidence="4">JCM 19173</strain>
    </source>
</reference>